<dbReference type="Proteomes" id="UP001595844">
    <property type="component" value="Unassembled WGS sequence"/>
</dbReference>
<organism evidence="6 7">
    <name type="scientific">Nocardia halotolerans</name>
    <dbReference type="NCBI Taxonomy" id="1755878"/>
    <lineage>
        <taxon>Bacteria</taxon>
        <taxon>Bacillati</taxon>
        <taxon>Actinomycetota</taxon>
        <taxon>Actinomycetes</taxon>
        <taxon>Mycobacteriales</taxon>
        <taxon>Nocardiaceae</taxon>
        <taxon>Nocardia</taxon>
    </lineage>
</organism>
<keyword evidence="2" id="KW-0719">Serine esterase</keyword>
<evidence type="ECO:0000256" key="4">
    <source>
        <dbReference type="ARBA" id="ARBA00023157"/>
    </source>
</evidence>
<keyword evidence="5" id="KW-0732">Signal</keyword>
<evidence type="ECO:0000313" key="6">
    <source>
        <dbReference type="EMBL" id="MFC4373758.1"/>
    </source>
</evidence>
<dbReference type="Gene3D" id="3.40.50.1820">
    <property type="entry name" value="alpha/beta hydrolase"/>
    <property type="match status" value="1"/>
</dbReference>
<dbReference type="EMBL" id="JBHSDL010000006">
    <property type="protein sequence ID" value="MFC4373758.1"/>
    <property type="molecule type" value="Genomic_DNA"/>
</dbReference>
<keyword evidence="3" id="KW-0378">Hydrolase</keyword>
<dbReference type="RefSeq" id="WP_378557290.1">
    <property type="nucleotide sequence ID" value="NZ_JBHSDL010000006.1"/>
</dbReference>
<dbReference type="SMART" id="SM01110">
    <property type="entry name" value="Cutinase"/>
    <property type="match status" value="1"/>
</dbReference>
<feature type="signal peptide" evidence="5">
    <location>
        <begin position="1"/>
        <end position="29"/>
    </location>
</feature>
<comment type="similarity">
    <text evidence="1">Belongs to the cutinase family.</text>
</comment>
<proteinExistence type="inferred from homology"/>
<evidence type="ECO:0000256" key="3">
    <source>
        <dbReference type="ARBA" id="ARBA00022801"/>
    </source>
</evidence>
<dbReference type="PANTHER" id="PTHR33630">
    <property type="entry name" value="CUTINASE RV1984C-RELATED-RELATED"/>
    <property type="match status" value="1"/>
</dbReference>
<gene>
    <name evidence="6" type="ORF">ACFO5K_06550</name>
</gene>
<dbReference type="InterPro" id="IPR000675">
    <property type="entry name" value="Cutinase/axe"/>
</dbReference>
<dbReference type="InterPro" id="IPR029058">
    <property type="entry name" value="AB_hydrolase_fold"/>
</dbReference>
<dbReference type="PANTHER" id="PTHR33630:SF9">
    <property type="entry name" value="CUTINASE 4"/>
    <property type="match status" value="1"/>
</dbReference>
<protein>
    <submittedName>
        <fullName evidence="6">Cutinase family protein</fullName>
    </submittedName>
</protein>
<dbReference type="Pfam" id="PF01083">
    <property type="entry name" value="Cutinase"/>
    <property type="match status" value="1"/>
</dbReference>
<comment type="caution">
    <text evidence="6">The sequence shown here is derived from an EMBL/GenBank/DDBJ whole genome shotgun (WGS) entry which is preliminary data.</text>
</comment>
<evidence type="ECO:0000313" key="7">
    <source>
        <dbReference type="Proteomes" id="UP001595844"/>
    </source>
</evidence>
<dbReference type="SUPFAM" id="SSF53474">
    <property type="entry name" value="alpha/beta-Hydrolases"/>
    <property type="match status" value="1"/>
</dbReference>
<evidence type="ECO:0000256" key="2">
    <source>
        <dbReference type="ARBA" id="ARBA00022487"/>
    </source>
</evidence>
<keyword evidence="4" id="KW-1015">Disulfide bond</keyword>
<reference evidence="7" key="1">
    <citation type="journal article" date="2019" name="Int. J. Syst. Evol. Microbiol.">
        <title>The Global Catalogue of Microorganisms (GCM) 10K type strain sequencing project: providing services to taxonomists for standard genome sequencing and annotation.</title>
        <authorList>
            <consortium name="The Broad Institute Genomics Platform"/>
            <consortium name="The Broad Institute Genome Sequencing Center for Infectious Disease"/>
            <person name="Wu L."/>
            <person name="Ma J."/>
        </authorList>
    </citation>
    <scope>NUCLEOTIDE SEQUENCE [LARGE SCALE GENOMIC DNA]</scope>
    <source>
        <strain evidence="7">IBRC-M 10490</strain>
    </source>
</reference>
<accession>A0ABV8VGF8</accession>
<feature type="chain" id="PRO_5045337799" evidence="5">
    <location>
        <begin position="30"/>
        <end position="458"/>
    </location>
</feature>
<evidence type="ECO:0000256" key="5">
    <source>
        <dbReference type="SAM" id="SignalP"/>
    </source>
</evidence>
<name>A0ABV8VGF8_9NOCA</name>
<sequence length="458" mass="47035">MNRLSRSAAVTLVAAVVAVGTATGGVARAEIPGAQPPCTPYTAILAPGTWETTPGADPRAPVGILRPIGDGLQRQLGRDITVRYVPYAASAFDLGLSYAESLGTLESRLRHMLTGLCSSTRVVLAGYSQGADGIGDLATEIGNGDGPISADRVVGVGLLADPHRDPNTTLSLGDPQPGYGIAGTRSRDFGALTERVRTLCTEGDLYCSLDAATSPFLAVLGRVLSGDPGPIANVLPPTVDPGTLIDQAVTMGAGWTTTAANLPTILDNLTRLPELIAAGDIRGAHRTANALNVDLAPLVQAAAGVDRALVAQVIRAAAADDPSGRTAGVSVIADALVHIDLLSLADKVGRMQEILWRAVESLDRDDPVAAAADLAAFATTGADLTASVLGPVAAGIRADLHATTRALLSVTDPTTVEELVQLGRQGVDMANFYASAAHIDYGDDAHILLNYLSSRVAS</sequence>
<evidence type="ECO:0000256" key="1">
    <source>
        <dbReference type="ARBA" id="ARBA00007534"/>
    </source>
</evidence>
<keyword evidence="7" id="KW-1185">Reference proteome</keyword>